<dbReference type="InterPro" id="IPR050792">
    <property type="entry name" value="ADP-ribosylglycohydrolase"/>
</dbReference>
<dbReference type="GO" id="GO:0046872">
    <property type="term" value="F:metal ion binding"/>
    <property type="evidence" value="ECO:0007669"/>
    <property type="project" value="UniProtKB-KW"/>
</dbReference>
<evidence type="ECO:0000256" key="3">
    <source>
        <dbReference type="PIRSR" id="PIRSR605502-1"/>
    </source>
</evidence>
<accession>A0A931G6W4</accession>
<dbReference type="RefSeq" id="WP_196398421.1">
    <property type="nucleotide sequence ID" value="NZ_JADNYM010000031.1"/>
</dbReference>
<dbReference type="Gene3D" id="1.10.4080.10">
    <property type="entry name" value="ADP-ribosylation/Crystallin J1"/>
    <property type="match status" value="1"/>
</dbReference>
<reference evidence="4 5" key="1">
    <citation type="submission" date="2020-11" db="EMBL/GenBank/DDBJ databases">
        <title>Arthrobacter antarcticus sp. nov., isolated from Antarctic Soil.</title>
        <authorList>
            <person name="Li J."/>
        </authorList>
    </citation>
    <scope>NUCLEOTIDE SEQUENCE [LARGE SCALE GENOMIC DNA]</scope>
    <source>
        <strain evidence="4 5">Z1-20</strain>
    </source>
</reference>
<keyword evidence="3" id="KW-0460">Magnesium</keyword>
<evidence type="ECO:0000313" key="4">
    <source>
        <dbReference type="EMBL" id="MBG0741493.1"/>
    </source>
</evidence>
<sequence>MEPSPAATLAAPVSFASRVQGALMGGALGDSFGYLVEADDVAAIRARFGSAGLLDLSQAPGPVHFSAATQLGLYTVDALVEALEWANDGTAADETAILWLAYLRWLSTQGVTPSANAPSPQPRWIDAQEALRHRRGADTACLSGLASGEMGTRGRPVNPGAKGSGSLCRSAPFGLVPHIPAEAVYTLSSNGAALTHGHALALQPTAAFSWLIHQLAVEALPLRAAAVSMRKRAGAETAASADLLDGLDVALELSTAAAREPAELSSALGTGADAGEALAIALYAVLVTEAAASSPVEHFLTAIRIAANLDGASSSTASVAGNILGALYGEDCLPQAWLSLSETPGLIRSMGQQLLKVTGSED</sequence>
<gene>
    <name evidence="4" type="ORF">IV500_19190</name>
</gene>
<keyword evidence="2" id="KW-0378">Hydrolase</keyword>
<dbReference type="Pfam" id="PF03747">
    <property type="entry name" value="ADP_ribosyl_GH"/>
    <property type="match status" value="1"/>
</dbReference>
<feature type="binding site" evidence="3">
    <location>
        <position position="93"/>
    </location>
    <ligand>
        <name>Mg(2+)</name>
        <dbReference type="ChEBI" id="CHEBI:18420"/>
        <label>1</label>
    </ligand>
</feature>
<dbReference type="PANTHER" id="PTHR16222">
    <property type="entry name" value="ADP-RIBOSYLGLYCOHYDROLASE"/>
    <property type="match status" value="1"/>
</dbReference>
<comment type="cofactor">
    <cofactor evidence="3">
        <name>Mg(2+)</name>
        <dbReference type="ChEBI" id="CHEBI:18420"/>
    </cofactor>
    <text evidence="3">Binds 2 magnesium ions per subunit.</text>
</comment>
<feature type="binding site" evidence="3">
    <location>
        <position position="315"/>
    </location>
    <ligand>
        <name>Mg(2+)</name>
        <dbReference type="ChEBI" id="CHEBI:18420"/>
        <label>1</label>
    </ligand>
</feature>
<dbReference type="GO" id="GO:0016787">
    <property type="term" value="F:hydrolase activity"/>
    <property type="evidence" value="ECO:0007669"/>
    <property type="project" value="UniProtKB-KW"/>
</dbReference>
<evidence type="ECO:0000256" key="1">
    <source>
        <dbReference type="ARBA" id="ARBA00010702"/>
    </source>
</evidence>
<keyword evidence="3" id="KW-0479">Metal-binding</keyword>
<dbReference type="Proteomes" id="UP000655366">
    <property type="component" value="Unassembled WGS sequence"/>
</dbReference>
<dbReference type="AlphaFoldDB" id="A0A931G6W4"/>
<dbReference type="PANTHER" id="PTHR16222:SF24">
    <property type="entry name" value="ADP-RIBOSYLHYDROLASE ARH3"/>
    <property type="match status" value="1"/>
</dbReference>
<protein>
    <submittedName>
        <fullName evidence="4">ADP-ribosylglycohydrolase family protein</fullName>
    </submittedName>
</protein>
<evidence type="ECO:0000313" key="5">
    <source>
        <dbReference type="Proteomes" id="UP000655366"/>
    </source>
</evidence>
<name>A0A931G6W4_9MICC</name>
<dbReference type="SUPFAM" id="SSF101478">
    <property type="entry name" value="ADP-ribosylglycohydrolase"/>
    <property type="match status" value="1"/>
</dbReference>
<dbReference type="InterPro" id="IPR036705">
    <property type="entry name" value="Ribosyl_crysJ1_sf"/>
</dbReference>
<comment type="caution">
    <text evidence="4">The sequence shown here is derived from an EMBL/GenBank/DDBJ whole genome shotgun (WGS) entry which is preliminary data.</text>
</comment>
<dbReference type="InterPro" id="IPR005502">
    <property type="entry name" value="Ribosyl_crysJ1"/>
</dbReference>
<organism evidence="4 5">
    <name type="scientific">Arthrobacter terrae</name>
    <dbReference type="NCBI Taxonomy" id="2935737"/>
    <lineage>
        <taxon>Bacteria</taxon>
        <taxon>Bacillati</taxon>
        <taxon>Actinomycetota</taxon>
        <taxon>Actinomycetes</taxon>
        <taxon>Micrococcales</taxon>
        <taxon>Micrococcaceae</taxon>
        <taxon>Arthrobacter</taxon>
    </lineage>
</organism>
<keyword evidence="5" id="KW-1185">Reference proteome</keyword>
<dbReference type="EMBL" id="JADNYM010000031">
    <property type="protein sequence ID" value="MBG0741493.1"/>
    <property type="molecule type" value="Genomic_DNA"/>
</dbReference>
<comment type="similarity">
    <text evidence="1">Belongs to the ADP-ribosylglycohydrolase family.</text>
</comment>
<proteinExistence type="inferred from homology"/>
<evidence type="ECO:0000256" key="2">
    <source>
        <dbReference type="ARBA" id="ARBA00022801"/>
    </source>
</evidence>